<proteinExistence type="predicted"/>
<name>A0A226EQB5_FOLCA</name>
<dbReference type="Proteomes" id="UP000198287">
    <property type="component" value="Unassembled WGS sequence"/>
</dbReference>
<keyword evidence="3" id="KW-1185">Reference proteome</keyword>
<accession>A0A226EQB5</accession>
<dbReference type="EMBL" id="LNIX01000002">
    <property type="protein sequence ID" value="OXA59813.1"/>
    <property type="molecule type" value="Genomic_DNA"/>
</dbReference>
<comment type="caution">
    <text evidence="2">The sequence shown here is derived from an EMBL/GenBank/DDBJ whole genome shotgun (WGS) entry which is preliminary data.</text>
</comment>
<gene>
    <name evidence="2" type="ORF">Fcan01_05971</name>
</gene>
<feature type="region of interest" description="Disordered" evidence="1">
    <location>
        <begin position="91"/>
        <end position="118"/>
    </location>
</feature>
<organism evidence="2 3">
    <name type="scientific">Folsomia candida</name>
    <name type="common">Springtail</name>
    <dbReference type="NCBI Taxonomy" id="158441"/>
    <lineage>
        <taxon>Eukaryota</taxon>
        <taxon>Metazoa</taxon>
        <taxon>Ecdysozoa</taxon>
        <taxon>Arthropoda</taxon>
        <taxon>Hexapoda</taxon>
        <taxon>Collembola</taxon>
        <taxon>Entomobryomorpha</taxon>
        <taxon>Isotomoidea</taxon>
        <taxon>Isotomidae</taxon>
        <taxon>Proisotominae</taxon>
        <taxon>Folsomia</taxon>
    </lineage>
</organism>
<evidence type="ECO:0000313" key="3">
    <source>
        <dbReference type="Proteomes" id="UP000198287"/>
    </source>
</evidence>
<protein>
    <submittedName>
        <fullName evidence="2">Uncharacterized protein</fullName>
    </submittedName>
</protein>
<dbReference type="AlphaFoldDB" id="A0A226EQB5"/>
<evidence type="ECO:0000313" key="2">
    <source>
        <dbReference type="EMBL" id="OXA59813.1"/>
    </source>
</evidence>
<sequence length="118" mass="13055">MASPKCTRSPRPPMTGGSLSTTFRENLSLCIILVGSWKMMECLLALWWTTGKNWTGKTVYCSMDVETMKELGRVYFKEEIPTALHHLFIPDEKEGSSNNGGVGGSSSNGNTKKKRKHG</sequence>
<reference evidence="2 3" key="1">
    <citation type="submission" date="2015-12" db="EMBL/GenBank/DDBJ databases">
        <title>The genome of Folsomia candida.</title>
        <authorList>
            <person name="Faddeeva A."/>
            <person name="Derks M.F."/>
            <person name="Anvar Y."/>
            <person name="Smit S."/>
            <person name="Van Straalen N."/>
            <person name="Roelofs D."/>
        </authorList>
    </citation>
    <scope>NUCLEOTIDE SEQUENCE [LARGE SCALE GENOMIC DNA]</scope>
    <source>
        <strain evidence="2 3">VU population</strain>
        <tissue evidence="2">Whole body</tissue>
    </source>
</reference>
<evidence type="ECO:0000256" key="1">
    <source>
        <dbReference type="SAM" id="MobiDB-lite"/>
    </source>
</evidence>